<evidence type="ECO:0000259" key="4">
    <source>
        <dbReference type="Pfam" id="PF16344"/>
    </source>
</evidence>
<evidence type="ECO:0000256" key="2">
    <source>
        <dbReference type="SAM" id="Phobius"/>
    </source>
</evidence>
<dbReference type="InterPro" id="IPR032508">
    <property type="entry name" value="FecR_C"/>
</dbReference>
<dbReference type="Gene3D" id="2.60.120.1440">
    <property type="match status" value="1"/>
</dbReference>
<reference evidence="5 6" key="1">
    <citation type="submission" date="2019-03" db="EMBL/GenBank/DDBJ databases">
        <title>Genomic Encyclopedia of Type Strains, Phase IV (KMG-IV): sequencing the most valuable type-strain genomes for metagenomic binning, comparative biology and taxonomic classification.</title>
        <authorList>
            <person name="Goeker M."/>
        </authorList>
    </citation>
    <scope>NUCLEOTIDE SEQUENCE [LARGE SCALE GENOMIC DNA]</scope>
    <source>
        <strain evidence="5 6">DSM 100059</strain>
    </source>
</reference>
<keyword evidence="2" id="KW-1133">Transmembrane helix</keyword>
<feature type="region of interest" description="Disordered" evidence="1">
    <location>
        <begin position="272"/>
        <end position="291"/>
    </location>
</feature>
<dbReference type="PANTHER" id="PTHR30273">
    <property type="entry name" value="PERIPLASMIC SIGNAL SENSOR AND SIGMA FACTOR ACTIVATOR FECR-RELATED"/>
    <property type="match status" value="1"/>
</dbReference>
<dbReference type="AlphaFoldDB" id="A0A4R8DTY4"/>
<accession>A0A4R8DTY4</accession>
<dbReference type="Pfam" id="PF16344">
    <property type="entry name" value="FecR_C"/>
    <property type="match status" value="1"/>
</dbReference>
<dbReference type="InterPro" id="IPR012373">
    <property type="entry name" value="Ferrdict_sens_TM"/>
</dbReference>
<feature type="domain" description="FecR protein" evidence="3">
    <location>
        <begin position="159"/>
        <end position="254"/>
    </location>
</feature>
<dbReference type="EMBL" id="SODV01000001">
    <property type="protein sequence ID" value="TDX00877.1"/>
    <property type="molecule type" value="Genomic_DNA"/>
</dbReference>
<proteinExistence type="predicted"/>
<name>A0A4R8DTY4_9BACT</name>
<dbReference type="RefSeq" id="WP_133992946.1">
    <property type="nucleotide sequence ID" value="NZ_SODV01000001.1"/>
</dbReference>
<sequence length="381" mass="42758">MTDDRFFYLAGRALSGEATPEERAELEENPEWKRIYTSLFVRRRPDPDEADRLAAQQAYAAHFVKMQLAGHFTEAPPGEPFAEAPAEPMIDTFDGAAEAAQGGDAWGPPARSQARQYAARSRVRWYAAVVTALLLGTGVWWALRDNTCKTCADTPPKSEIATRKGSRSRISLPDGSLVWLNADSRISYPDNFKGTKREVFLTGEAFFDVTKDAARPFVLHAGPVEIHVLGTRFDVRSYPREKKVETLLLHGSIEVTIRNQRKILLKPNQKLSVSTDNNEAPNKKTDTVSLGVGHPQVGDSSAIETLWVENKLAFESETLDVVAGDIERWYNVEVRIRNERLRTLRFTGVFEDQGLQEVMEALKLTGRFNYTIIGNKEVIIY</sequence>
<organism evidence="5 6">
    <name type="scientific">Dinghuibacter silviterrae</name>
    <dbReference type="NCBI Taxonomy" id="1539049"/>
    <lineage>
        <taxon>Bacteria</taxon>
        <taxon>Pseudomonadati</taxon>
        <taxon>Bacteroidota</taxon>
        <taxon>Chitinophagia</taxon>
        <taxon>Chitinophagales</taxon>
        <taxon>Chitinophagaceae</taxon>
        <taxon>Dinghuibacter</taxon>
    </lineage>
</organism>
<evidence type="ECO:0000256" key="1">
    <source>
        <dbReference type="SAM" id="MobiDB-lite"/>
    </source>
</evidence>
<keyword evidence="2" id="KW-0812">Transmembrane</keyword>
<keyword evidence="2" id="KW-0472">Membrane</keyword>
<dbReference type="GO" id="GO:0016989">
    <property type="term" value="F:sigma factor antagonist activity"/>
    <property type="evidence" value="ECO:0007669"/>
    <property type="project" value="TreeGrafter"/>
</dbReference>
<dbReference type="Pfam" id="PF04773">
    <property type="entry name" value="FecR"/>
    <property type="match status" value="1"/>
</dbReference>
<protein>
    <submittedName>
        <fullName evidence="5">FecR family protein</fullName>
    </submittedName>
</protein>
<feature type="domain" description="Protein FecR C-terminal" evidence="4">
    <location>
        <begin position="311"/>
        <end position="380"/>
    </location>
</feature>
<feature type="transmembrane region" description="Helical" evidence="2">
    <location>
        <begin position="125"/>
        <end position="143"/>
    </location>
</feature>
<gene>
    <name evidence="5" type="ORF">EDB95_1906</name>
</gene>
<comment type="caution">
    <text evidence="5">The sequence shown here is derived from an EMBL/GenBank/DDBJ whole genome shotgun (WGS) entry which is preliminary data.</text>
</comment>
<dbReference type="PANTHER" id="PTHR30273:SF2">
    <property type="entry name" value="PROTEIN FECR"/>
    <property type="match status" value="1"/>
</dbReference>
<evidence type="ECO:0000313" key="5">
    <source>
        <dbReference type="EMBL" id="TDX00877.1"/>
    </source>
</evidence>
<evidence type="ECO:0000259" key="3">
    <source>
        <dbReference type="Pfam" id="PF04773"/>
    </source>
</evidence>
<dbReference type="OrthoDB" id="1523735at2"/>
<dbReference type="Proteomes" id="UP000294498">
    <property type="component" value="Unassembled WGS sequence"/>
</dbReference>
<dbReference type="InterPro" id="IPR006860">
    <property type="entry name" value="FecR"/>
</dbReference>
<keyword evidence="6" id="KW-1185">Reference proteome</keyword>
<evidence type="ECO:0000313" key="6">
    <source>
        <dbReference type="Proteomes" id="UP000294498"/>
    </source>
</evidence>
<dbReference type="Gene3D" id="3.55.50.30">
    <property type="match status" value="1"/>
</dbReference>
<dbReference type="PIRSF" id="PIRSF018266">
    <property type="entry name" value="FecR"/>
    <property type="match status" value="1"/>
</dbReference>